<organism evidence="1 2">
    <name type="scientific">Mycolicibacterium aubagnense</name>
    <dbReference type="NCBI Taxonomy" id="319707"/>
    <lineage>
        <taxon>Bacteria</taxon>
        <taxon>Bacillati</taxon>
        <taxon>Actinomycetota</taxon>
        <taxon>Actinomycetes</taxon>
        <taxon>Mycobacteriales</taxon>
        <taxon>Mycobacteriaceae</taxon>
        <taxon>Mycolicibacterium</taxon>
    </lineage>
</organism>
<dbReference type="Proteomes" id="UP000465609">
    <property type="component" value="Chromosome"/>
</dbReference>
<accession>A0ABN5YTS2</accession>
<reference evidence="1 2" key="1">
    <citation type="journal article" date="2019" name="Emerg. Microbes Infect.">
        <title>Comprehensive subspecies identification of 175 nontuberculous mycobacteria species based on 7547 genomic profiles.</title>
        <authorList>
            <person name="Matsumoto Y."/>
            <person name="Kinjo T."/>
            <person name="Motooka D."/>
            <person name="Nabeya D."/>
            <person name="Jung N."/>
            <person name="Uechi K."/>
            <person name="Horii T."/>
            <person name="Iida T."/>
            <person name="Fujita J."/>
            <person name="Nakamura S."/>
        </authorList>
    </citation>
    <scope>NUCLEOTIDE SEQUENCE [LARGE SCALE GENOMIC DNA]</scope>
    <source>
        <strain evidence="1 2">JCM 15296</strain>
    </source>
</reference>
<sequence length="64" mass="6840">MAEHQVAELVREGPIPGRKAPLHEEHVAVVVLAPLSAYPGREVCHGHLDGAATIFTDCIDETGK</sequence>
<proteinExistence type="predicted"/>
<name>A0ABN5YTS2_9MYCO</name>
<gene>
    <name evidence="1" type="ORF">MAUB_30550</name>
</gene>
<keyword evidence="2" id="KW-1185">Reference proteome</keyword>
<protein>
    <submittedName>
        <fullName evidence="1">Uncharacterized protein</fullName>
    </submittedName>
</protein>
<dbReference type="EMBL" id="AP022577">
    <property type="protein sequence ID" value="BBX85182.1"/>
    <property type="molecule type" value="Genomic_DNA"/>
</dbReference>
<evidence type="ECO:0000313" key="2">
    <source>
        <dbReference type="Proteomes" id="UP000465609"/>
    </source>
</evidence>
<evidence type="ECO:0000313" key="1">
    <source>
        <dbReference type="EMBL" id="BBX85182.1"/>
    </source>
</evidence>